<evidence type="ECO:0000313" key="2">
    <source>
        <dbReference type="Proteomes" id="UP000738325"/>
    </source>
</evidence>
<proteinExistence type="predicted"/>
<evidence type="ECO:0000313" key="1">
    <source>
        <dbReference type="EMBL" id="KAG0300119.1"/>
    </source>
</evidence>
<sequence>AVLRTDMAAHKEAIVSLMNQSQEILTDVVDELYLVIHKAVLVVASGDIYPSSLEPTNEKGFDVASLLPSGFVLHGTTNTCLDIAPLPAKLQGHLEEAYDNGLDDDLLKVLGQDHLQKLYSTFLG</sequence>
<dbReference type="Proteomes" id="UP000738325">
    <property type="component" value="Unassembled WGS sequence"/>
</dbReference>
<protein>
    <submittedName>
        <fullName evidence="1">Uncharacterized protein</fullName>
    </submittedName>
</protein>
<keyword evidence="2" id="KW-1185">Reference proteome</keyword>
<feature type="non-terminal residue" evidence="1">
    <location>
        <position position="124"/>
    </location>
</feature>
<gene>
    <name evidence="1" type="ORF">BGZ99_003916</name>
</gene>
<dbReference type="AlphaFoldDB" id="A0A9P6UHS2"/>
<comment type="caution">
    <text evidence="1">The sequence shown here is derived from an EMBL/GenBank/DDBJ whole genome shotgun (WGS) entry which is preliminary data.</text>
</comment>
<feature type="non-terminal residue" evidence="1">
    <location>
        <position position="1"/>
    </location>
</feature>
<dbReference type="OrthoDB" id="2442448at2759"/>
<organism evidence="1 2">
    <name type="scientific">Dissophora globulifera</name>
    <dbReference type="NCBI Taxonomy" id="979702"/>
    <lineage>
        <taxon>Eukaryota</taxon>
        <taxon>Fungi</taxon>
        <taxon>Fungi incertae sedis</taxon>
        <taxon>Mucoromycota</taxon>
        <taxon>Mortierellomycotina</taxon>
        <taxon>Mortierellomycetes</taxon>
        <taxon>Mortierellales</taxon>
        <taxon>Mortierellaceae</taxon>
        <taxon>Dissophora</taxon>
    </lineage>
</organism>
<name>A0A9P6UHS2_9FUNG</name>
<dbReference type="EMBL" id="JAAAIP010002432">
    <property type="protein sequence ID" value="KAG0300119.1"/>
    <property type="molecule type" value="Genomic_DNA"/>
</dbReference>
<reference evidence="1" key="1">
    <citation type="journal article" date="2020" name="Fungal Divers.">
        <title>Resolving the Mortierellaceae phylogeny through synthesis of multi-gene phylogenetics and phylogenomics.</title>
        <authorList>
            <person name="Vandepol N."/>
            <person name="Liber J."/>
            <person name="Desiro A."/>
            <person name="Na H."/>
            <person name="Kennedy M."/>
            <person name="Barry K."/>
            <person name="Grigoriev I.V."/>
            <person name="Miller A.N."/>
            <person name="O'Donnell K."/>
            <person name="Stajich J.E."/>
            <person name="Bonito G."/>
        </authorList>
    </citation>
    <scope>NUCLEOTIDE SEQUENCE</scope>
    <source>
        <strain evidence="1">REB-010B</strain>
    </source>
</reference>
<accession>A0A9P6UHS2</accession>